<evidence type="ECO:0000256" key="2">
    <source>
        <dbReference type="ARBA" id="ARBA00008520"/>
    </source>
</evidence>
<feature type="chain" id="PRO_5046966680" evidence="5">
    <location>
        <begin position="29"/>
        <end position="538"/>
    </location>
</feature>
<dbReference type="InterPro" id="IPR006059">
    <property type="entry name" value="SBP"/>
</dbReference>
<gene>
    <name evidence="6" type="ORF">GCM10023322_78190</name>
</gene>
<dbReference type="PROSITE" id="PS51318">
    <property type="entry name" value="TAT"/>
    <property type="match status" value="1"/>
</dbReference>
<dbReference type="PANTHER" id="PTHR43649">
    <property type="entry name" value="ARABINOSE-BINDING PROTEIN-RELATED"/>
    <property type="match status" value="1"/>
</dbReference>
<comment type="caution">
    <text evidence="6">The sequence shown here is derived from an EMBL/GenBank/DDBJ whole genome shotgun (WGS) entry which is preliminary data.</text>
</comment>
<dbReference type="RefSeq" id="WP_345638457.1">
    <property type="nucleotide sequence ID" value="NZ_BAABJQ010000043.1"/>
</dbReference>
<evidence type="ECO:0000256" key="4">
    <source>
        <dbReference type="ARBA" id="ARBA00022729"/>
    </source>
</evidence>
<reference evidence="7" key="1">
    <citation type="journal article" date="2019" name="Int. J. Syst. Evol. Microbiol.">
        <title>The Global Catalogue of Microorganisms (GCM) 10K type strain sequencing project: providing services to taxonomists for standard genome sequencing and annotation.</title>
        <authorList>
            <consortium name="The Broad Institute Genomics Platform"/>
            <consortium name="The Broad Institute Genome Sequencing Center for Infectious Disease"/>
            <person name="Wu L."/>
            <person name="Ma J."/>
        </authorList>
    </citation>
    <scope>NUCLEOTIDE SEQUENCE [LARGE SCALE GENOMIC DNA]</scope>
    <source>
        <strain evidence="7">JCM 18304</strain>
    </source>
</reference>
<name>A0ABP9SST0_9ACTN</name>
<accession>A0ABP9SST0</accession>
<keyword evidence="4 5" id="KW-0732">Signal</keyword>
<keyword evidence="3" id="KW-0813">Transport</keyword>
<sequence length="538" mass="57473">MRETMTRRRLLALAGGTAVAAGGASLLAACGGSAASSGSDNGASKVTLPQYIRSEAVKPDVAATDDGAMAVYYNYPRSLVSAVSGKPGEGAGDVNIFTNMFNPVPPGVGSNRYWQELNSRIGANLKVTMTPAGDYLNKLSTVIAGGDLPDSMLISASLANRSDILVRLCADLTEFVSGSAIKDYPSLANIPADAWASTIYGGTIRAIPIPRAVEGTIMFSRADLIRQRGLNPNPGSYQEFVDLAKGLTDAKSKRWAFGAVKGVIVFIGSMLGVPNSWREQGGKFTSEFETPERKRAVGLAADLAKQGLFHPDAMSNTLNVRDLFGNGTIAFDADGYAAWDLLANTYSVEVGGVPEPGFDGGQGVHRAGTTAFAITAFKKADKARVQQLLRICDWLATPLGTNEYMFRKYGIEGVHYTWQNGAPVLTKLGQTEVQLPLEYVIDAPDIIGPGPRDRVDTQRAYQSKVIPKVLANPTTGLYSETAVNKAGEIQKIIDSAELDIVSGRKPLDSWDDAVAQWRQAGGDQVRAEYEKALANRPR</sequence>
<dbReference type="PANTHER" id="PTHR43649:SF31">
    <property type="entry name" value="SN-GLYCEROL-3-PHOSPHATE-BINDING PERIPLASMIC PROTEIN UGPB"/>
    <property type="match status" value="1"/>
</dbReference>
<dbReference type="EMBL" id="BAABJQ010000043">
    <property type="protein sequence ID" value="GAA5200395.1"/>
    <property type="molecule type" value="Genomic_DNA"/>
</dbReference>
<protein>
    <submittedName>
        <fullName evidence="6">Extracellular solute-binding protein</fullName>
    </submittedName>
</protein>
<keyword evidence="7" id="KW-1185">Reference proteome</keyword>
<dbReference type="Pfam" id="PF13416">
    <property type="entry name" value="SBP_bac_8"/>
    <property type="match status" value="1"/>
</dbReference>
<feature type="signal peptide" evidence="5">
    <location>
        <begin position="1"/>
        <end position="28"/>
    </location>
</feature>
<evidence type="ECO:0000313" key="6">
    <source>
        <dbReference type="EMBL" id="GAA5200395.1"/>
    </source>
</evidence>
<dbReference type="InterPro" id="IPR006311">
    <property type="entry name" value="TAT_signal"/>
</dbReference>
<dbReference type="SUPFAM" id="SSF53850">
    <property type="entry name" value="Periplasmic binding protein-like II"/>
    <property type="match status" value="1"/>
</dbReference>
<organism evidence="6 7">
    <name type="scientific">Rugosimonospora acidiphila</name>
    <dbReference type="NCBI Taxonomy" id="556531"/>
    <lineage>
        <taxon>Bacteria</taxon>
        <taxon>Bacillati</taxon>
        <taxon>Actinomycetota</taxon>
        <taxon>Actinomycetes</taxon>
        <taxon>Micromonosporales</taxon>
        <taxon>Micromonosporaceae</taxon>
        <taxon>Rugosimonospora</taxon>
    </lineage>
</organism>
<dbReference type="PROSITE" id="PS51257">
    <property type="entry name" value="PROKAR_LIPOPROTEIN"/>
    <property type="match status" value="1"/>
</dbReference>
<comment type="subcellular location">
    <subcellularLocation>
        <location evidence="1">Cell envelope</location>
    </subcellularLocation>
</comment>
<proteinExistence type="inferred from homology"/>
<evidence type="ECO:0000256" key="5">
    <source>
        <dbReference type="SAM" id="SignalP"/>
    </source>
</evidence>
<evidence type="ECO:0000256" key="1">
    <source>
        <dbReference type="ARBA" id="ARBA00004196"/>
    </source>
</evidence>
<dbReference type="Gene3D" id="3.40.190.10">
    <property type="entry name" value="Periplasmic binding protein-like II"/>
    <property type="match status" value="1"/>
</dbReference>
<evidence type="ECO:0000256" key="3">
    <source>
        <dbReference type="ARBA" id="ARBA00022448"/>
    </source>
</evidence>
<dbReference type="InterPro" id="IPR050490">
    <property type="entry name" value="Bact_solute-bd_prot1"/>
</dbReference>
<comment type="similarity">
    <text evidence="2">Belongs to the bacterial solute-binding protein 1 family.</text>
</comment>
<evidence type="ECO:0000313" key="7">
    <source>
        <dbReference type="Proteomes" id="UP001501570"/>
    </source>
</evidence>
<dbReference type="Proteomes" id="UP001501570">
    <property type="component" value="Unassembled WGS sequence"/>
</dbReference>